<dbReference type="RefSeq" id="WP_133850369.1">
    <property type="nucleotide sequence ID" value="NZ_SNXZ01000003.1"/>
</dbReference>
<gene>
    <name evidence="1" type="ORF">EV186_10371</name>
</gene>
<proteinExistence type="predicted"/>
<accession>A0A4R6SB40</accession>
<dbReference type="AlphaFoldDB" id="A0A4R6SB40"/>
<dbReference type="Proteomes" id="UP000295444">
    <property type="component" value="Unassembled WGS sequence"/>
</dbReference>
<reference evidence="1 2" key="1">
    <citation type="submission" date="2019-03" db="EMBL/GenBank/DDBJ databases">
        <title>Genomic Encyclopedia of Type Strains, Phase IV (KMG-IV): sequencing the most valuable type-strain genomes for metagenomic binning, comparative biology and taxonomic classification.</title>
        <authorList>
            <person name="Goeker M."/>
        </authorList>
    </citation>
    <scope>NUCLEOTIDE SEQUENCE [LARGE SCALE GENOMIC DNA]</scope>
    <source>
        <strain evidence="1 2">DSM 45361</strain>
    </source>
</reference>
<dbReference type="EMBL" id="SNXZ01000003">
    <property type="protein sequence ID" value="TDP97111.1"/>
    <property type="molecule type" value="Genomic_DNA"/>
</dbReference>
<organism evidence="1 2">
    <name type="scientific">Labedaea rhizosphaerae</name>
    <dbReference type="NCBI Taxonomy" id="598644"/>
    <lineage>
        <taxon>Bacteria</taxon>
        <taxon>Bacillati</taxon>
        <taxon>Actinomycetota</taxon>
        <taxon>Actinomycetes</taxon>
        <taxon>Pseudonocardiales</taxon>
        <taxon>Pseudonocardiaceae</taxon>
        <taxon>Labedaea</taxon>
    </lineage>
</organism>
<keyword evidence="2" id="KW-1185">Reference proteome</keyword>
<protein>
    <submittedName>
        <fullName evidence="1">Uncharacterized protein</fullName>
    </submittedName>
</protein>
<name>A0A4R6SB40_LABRH</name>
<evidence type="ECO:0000313" key="1">
    <source>
        <dbReference type="EMBL" id="TDP97111.1"/>
    </source>
</evidence>
<dbReference type="OrthoDB" id="3555386at2"/>
<sequence>MLDDPGVDALVQQWTADNARDAENDEITRIASQWLADSPMPAAVGIPGQRGGGRGWATVDAADPRFVDAMRRRLPEVPHELIAEAAKWWQMAGGVAEAEEWWDAGLSPLDQRALDYRAAGLGPSDLARRLGPMTVLQHLRRGSAPAWCVARLQRQRRDGVA</sequence>
<evidence type="ECO:0000313" key="2">
    <source>
        <dbReference type="Proteomes" id="UP000295444"/>
    </source>
</evidence>
<comment type="caution">
    <text evidence="1">The sequence shown here is derived from an EMBL/GenBank/DDBJ whole genome shotgun (WGS) entry which is preliminary data.</text>
</comment>